<dbReference type="InterPro" id="IPR036890">
    <property type="entry name" value="HATPase_C_sf"/>
</dbReference>
<dbReference type="Pfam" id="PF13188">
    <property type="entry name" value="PAS_8"/>
    <property type="match status" value="1"/>
</dbReference>
<dbReference type="InterPro" id="IPR036097">
    <property type="entry name" value="HisK_dim/P_sf"/>
</dbReference>
<dbReference type="Gene3D" id="3.30.565.10">
    <property type="entry name" value="Histidine kinase-like ATPase, C-terminal domain"/>
    <property type="match status" value="1"/>
</dbReference>
<dbReference type="RefSeq" id="WP_177179760.1">
    <property type="nucleotide sequence ID" value="NZ_FODO01000020.1"/>
</dbReference>
<dbReference type="InterPro" id="IPR000700">
    <property type="entry name" value="PAS-assoc_C"/>
</dbReference>
<dbReference type="SUPFAM" id="SSF55785">
    <property type="entry name" value="PYP-like sensor domain (PAS domain)"/>
    <property type="match status" value="2"/>
</dbReference>
<dbReference type="CDD" id="cd00130">
    <property type="entry name" value="PAS"/>
    <property type="match status" value="2"/>
</dbReference>
<evidence type="ECO:0000313" key="10">
    <source>
        <dbReference type="Proteomes" id="UP000198814"/>
    </source>
</evidence>
<dbReference type="Gene3D" id="1.10.287.130">
    <property type="match status" value="1"/>
</dbReference>
<organism evidence="9 10">
    <name type="scientific">Nitrosomonas oligotropha</name>
    <dbReference type="NCBI Taxonomy" id="42354"/>
    <lineage>
        <taxon>Bacteria</taxon>
        <taxon>Pseudomonadati</taxon>
        <taxon>Pseudomonadota</taxon>
        <taxon>Betaproteobacteria</taxon>
        <taxon>Nitrosomonadales</taxon>
        <taxon>Nitrosomonadaceae</taxon>
        <taxon>Nitrosomonas</taxon>
    </lineage>
</organism>
<evidence type="ECO:0000259" key="7">
    <source>
        <dbReference type="PROSITE" id="PS50112"/>
    </source>
</evidence>
<dbReference type="PRINTS" id="PR00344">
    <property type="entry name" value="BCTRLSENSOR"/>
</dbReference>
<dbReference type="STRING" id="42354.SAMN05216333_12016"/>
<dbReference type="EMBL" id="FODO01000020">
    <property type="protein sequence ID" value="SEO81455.1"/>
    <property type="molecule type" value="Genomic_DNA"/>
</dbReference>
<keyword evidence="10" id="KW-1185">Reference proteome</keyword>
<dbReference type="InterPro" id="IPR052162">
    <property type="entry name" value="Sensor_kinase/Photoreceptor"/>
</dbReference>
<dbReference type="AlphaFoldDB" id="A0A1H8SSA4"/>
<dbReference type="PANTHER" id="PTHR43304">
    <property type="entry name" value="PHYTOCHROME-LIKE PROTEIN CPH1"/>
    <property type="match status" value="1"/>
</dbReference>
<dbReference type="Proteomes" id="UP000198814">
    <property type="component" value="Unassembled WGS sequence"/>
</dbReference>
<dbReference type="InterPro" id="IPR035965">
    <property type="entry name" value="PAS-like_dom_sf"/>
</dbReference>
<dbReference type="Gene3D" id="2.10.70.100">
    <property type="match status" value="1"/>
</dbReference>
<dbReference type="Pfam" id="PF08447">
    <property type="entry name" value="PAS_3"/>
    <property type="match status" value="1"/>
</dbReference>
<comment type="catalytic activity">
    <reaction evidence="1">
        <text>ATP + protein L-histidine = ADP + protein N-phospho-L-histidine.</text>
        <dbReference type="EC" id="2.7.13.3"/>
    </reaction>
</comment>
<keyword evidence="3" id="KW-0597">Phosphoprotein</keyword>
<dbReference type="SUPFAM" id="SSF55874">
    <property type="entry name" value="ATPase domain of HSP90 chaperone/DNA topoisomerase II/histidine kinase"/>
    <property type="match status" value="1"/>
</dbReference>
<evidence type="ECO:0000259" key="8">
    <source>
        <dbReference type="PROSITE" id="PS50113"/>
    </source>
</evidence>
<dbReference type="NCBIfam" id="TIGR00229">
    <property type="entry name" value="sensory_box"/>
    <property type="match status" value="2"/>
</dbReference>
<dbReference type="SMART" id="SM00091">
    <property type="entry name" value="PAS"/>
    <property type="match status" value="2"/>
</dbReference>
<dbReference type="InterPro" id="IPR003661">
    <property type="entry name" value="HisK_dim/P_dom"/>
</dbReference>
<evidence type="ECO:0000313" key="9">
    <source>
        <dbReference type="EMBL" id="SEO81455.1"/>
    </source>
</evidence>
<sequence length="501" mass="56595">MHNLIETIENLNFRTLFDAIADAMLLTENAGHVVLANPAAQQLFDFKENELVGLAIEMLIAPRYRKQYRYYQMLFFNKPAKLPMGVGNELIALNRCGQEMLLDVSFSPLEIQQQLYVLITFTASRQHQKAEDALRASEERLRLAKQAAGFGIFDYDFKRGIVYWDRQMRKFWGGHFGRIISYKEFVTAIHPEDRADRQAAIDYAMDPASHGEYKAEYRVVDPDDKTERWISVVGRVYFEAGCANRLVGVARDVTEQKILQKKLGMQRDEAEKILKQQVAAHTASAIAHELNQPLTAISAYSEVVLHTLQNNDLNVQNLKKALEGCVEQTQRAGRSLHELIAFLQKGELLTESLDLNDVIREALDIASNDGYERFRSKLNLEKDLPAVQCNHTQVQKVLVNLFRNAVEAMQTVDAPILTITTKVQTLNEKNIALVIVKDSGPGLDQTMAKRIFEPFFTTKPSGIGMGLTISRALIEANGGQLWIDLDAKPGAKFYFTLPFVA</sequence>
<reference evidence="10" key="1">
    <citation type="submission" date="2016-10" db="EMBL/GenBank/DDBJ databases">
        <authorList>
            <person name="Varghese N."/>
            <person name="Submissions S."/>
        </authorList>
    </citation>
    <scope>NUCLEOTIDE SEQUENCE [LARGE SCALE GENOMIC DNA]</scope>
    <source>
        <strain evidence="10">Nm76</strain>
    </source>
</reference>
<dbReference type="Pfam" id="PF00512">
    <property type="entry name" value="HisKA"/>
    <property type="match status" value="1"/>
</dbReference>
<accession>A0A1H8SSA4</accession>
<feature type="domain" description="Histidine kinase" evidence="6">
    <location>
        <begin position="285"/>
        <end position="501"/>
    </location>
</feature>
<dbReference type="PROSITE" id="PS50113">
    <property type="entry name" value="PAC"/>
    <property type="match status" value="1"/>
</dbReference>
<keyword evidence="4" id="KW-0808">Transferase</keyword>
<evidence type="ECO:0000256" key="2">
    <source>
        <dbReference type="ARBA" id="ARBA00012438"/>
    </source>
</evidence>
<evidence type="ECO:0000259" key="6">
    <source>
        <dbReference type="PROSITE" id="PS50109"/>
    </source>
</evidence>
<feature type="domain" description="PAS" evidence="7">
    <location>
        <begin position="137"/>
        <end position="208"/>
    </location>
</feature>
<dbReference type="InterPro" id="IPR013655">
    <property type="entry name" value="PAS_fold_3"/>
</dbReference>
<evidence type="ECO:0000256" key="3">
    <source>
        <dbReference type="ARBA" id="ARBA00022553"/>
    </source>
</evidence>
<dbReference type="EC" id="2.7.13.3" evidence="2"/>
<name>A0A1H8SSA4_9PROT</name>
<dbReference type="SMART" id="SM00387">
    <property type="entry name" value="HATPase_c"/>
    <property type="match status" value="1"/>
</dbReference>
<feature type="domain" description="PAS" evidence="7">
    <location>
        <begin position="9"/>
        <end position="53"/>
    </location>
</feature>
<dbReference type="Gene3D" id="3.30.450.20">
    <property type="entry name" value="PAS domain"/>
    <property type="match status" value="2"/>
</dbReference>
<dbReference type="GO" id="GO:0000155">
    <property type="term" value="F:phosphorelay sensor kinase activity"/>
    <property type="evidence" value="ECO:0007669"/>
    <property type="project" value="InterPro"/>
</dbReference>
<dbReference type="InterPro" id="IPR004358">
    <property type="entry name" value="Sig_transdc_His_kin-like_C"/>
</dbReference>
<dbReference type="Pfam" id="PF02518">
    <property type="entry name" value="HATPase_c"/>
    <property type="match status" value="1"/>
</dbReference>
<dbReference type="InterPro" id="IPR005467">
    <property type="entry name" value="His_kinase_dom"/>
</dbReference>
<dbReference type="InterPro" id="IPR003594">
    <property type="entry name" value="HATPase_dom"/>
</dbReference>
<evidence type="ECO:0000256" key="4">
    <source>
        <dbReference type="ARBA" id="ARBA00022679"/>
    </source>
</evidence>
<gene>
    <name evidence="9" type="ORF">SAMN05216333_12016</name>
</gene>
<dbReference type="PROSITE" id="PS50109">
    <property type="entry name" value="HIS_KIN"/>
    <property type="match status" value="1"/>
</dbReference>
<dbReference type="CDD" id="cd00082">
    <property type="entry name" value="HisKA"/>
    <property type="match status" value="1"/>
</dbReference>
<protein>
    <recommendedName>
        <fullName evidence="2">histidine kinase</fullName>
        <ecNumber evidence="2">2.7.13.3</ecNumber>
    </recommendedName>
</protein>
<keyword evidence="5" id="KW-0418">Kinase</keyword>
<evidence type="ECO:0000256" key="5">
    <source>
        <dbReference type="ARBA" id="ARBA00022777"/>
    </source>
</evidence>
<evidence type="ECO:0000256" key="1">
    <source>
        <dbReference type="ARBA" id="ARBA00000085"/>
    </source>
</evidence>
<dbReference type="InterPro" id="IPR000014">
    <property type="entry name" value="PAS"/>
</dbReference>
<feature type="domain" description="PAC" evidence="8">
    <location>
        <begin position="213"/>
        <end position="265"/>
    </location>
</feature>
<proteinExistence type="predicted"/>
<dbReference type="SUPFAM" id="SSF47384">
    <property type="entry name" value="Homodimeric domain of signal transducing histidine kinase"/>
    <property type="match status" value="1"/>
</dbReference>
<dbReference type="PROSITE" id="PS50112">
    <property type="entry name" value="PAS"/>
    <property type="match status" value="2"/>
</dbReference>
<dbReference type="PANTHER" id="PTHR43304:SF1">
    <property type="entry name" value="PAC DOMAIN-CONTAINING PROTEIN"/>
    <property type="match status" value="1"/>
</dbReference>